<evidence type="ECO:0000313" key="3">
    <source>
        <dbReference type="EMBL" id="KAF0305389.1"/>
    </source>
</evidence>
<protein>
    <submittedName>
        <fullName evidence="3">Coiled-coil domain-containing protein 40</fullName>
    </submittedName>
</protein>
<dbReference type="PANTHER" id="PTHR16275:SF8">
    <property type="entry name" value="COILED-COIL DOMAIN-CONTAINING PROTEIN 40"/>
    <property type="match status" value="1"/>
</dbReference>
<gene>
    <name evidence="3" type="primary">CCDC40</name>
    <name evidence="3" type="ORF">FJT64_022927</name>
</gene>
<feature type="region of interest" description="Disordered" evidence="2">
    <location>
        <begin position="1"/>
        <end position="232"/>
    </location>
</feature>
<feature type="coiled-coil region" evidence="1">
    <location>
        <begin position="944"/>
        <end position="978"/>
    </location>
</feature>
<feature type="compositionally biased region" description="Polar residues" evidence="2">
    <location>
        <begin position="1"/>
        <end position="11"/>
    </location>
</feature>
<dbReference type="Gene3D" id="1.10.287.1490">
    <property type="match status" value="1"/>
</dbReference>
<name>A0A6A4WJL2_AMPAM</name>
<evidence type="ECO:0000256" key="1">
    <source>
        <dbReference type="SAM" id="Coils"/>
    </source>
</evidence>
<feature type="coiled-coil region" evidence="1">
    <location>
        <begin position="642"/>
        <end position="730"/>
    </location>
</feature>
<dbReference type="EMBL" id="VIIS01000753">
    <property type="protein sequence ID" value="KAF0305389.1"/>
    <property type="molecule type" value="Genomic_DNA"/>
</dbReference>
<dbReference type="OrthoDB" id="6399434at2759"/>
<feature type="coiled-coil region" evidence="1">
    <location>
        <begin position="243"/>
        <end position="389"/>
    </location>
</feature>
<dbReference type="InterPro" id="IPR037386">
    <property type="entry name" value="CCDC40"/>
</dbReference>
<organism evidence="3 4">
    <name type="scientific">Amphibalanus amphitrite</name>
    <name type="common">Striped barnacle</name>
    <name type="synonym">Balanus amphitrite</name>
    <dbReference type="NCBI Taxonomy" id="1232801"/>
    <lineage>
        <taxon>Eukaryota</taxon>
        <taxon>Metazoa</taxon>
        <taxon>Ecdysozoa</taxon>
        <taxon>Arthropoda</taxon>
        <taxon>Crustacea</taxon>
        <taxon>Multicrustacea</taxon>
        <taxon>Cirripedia</taxon>
        <taxon>Thoracica</taxon>
        <taxon>Thoracicalcarea</taxon>
        <taxon>Balanomorpha</taxon>
        <taxon>Balanoidea</taxon>
        <taxon>Balanidae</taxon>
        <taxon>Amphibalaninae</taxon>
        <taxon>Amphibalanus</taxon>
    </lineage>
</organism>
<dbReference type="Proteomes" id="UP000440578">
    <property type="component" value="Unassembled WGS sequence"/>
</dbReference>
<dbReference type="GO" id="GO:0005737">
    <property type="term" value="C:cytoplasm"/>
    <property type="evidence" value="ECO:0007669"/>
    <property type="project" value="TreeGrafter"/>
</dbReference>
<feature type="coiled-coil region" evidence="1">
    <location>
        <begin position="481"/>
        <end position="515"/>
    </location>
</feature>
<proteinExistence type="predicted"/>
<dbReference type="GO" id="GO:0035082">
    <property type="term" value="P:axoneme assembly"/>
    <property type="evidence" value="ECO:0007669"/>
    <property type="project" value="InterPro"/>
</dbReference>
<dbReference type="SUPFAM" id="SSF57997">
    <property type="entry name" value="Tropomyosin"/>
    <property type="match status" value="1"/>
</dbReference>
<evidence type="ECO:0000313" key="4">
    <source>
        <dbReference type="Proteomes" id="UP000440578"/>
    </source>
</evidence>
<reference evidence="3 4" key="1">
    <citation type="submission" date="2019-07" db="EMBL/GenBank/DDBJ databases">
        <title>Draft genome assembly of a fouling barnacle, Amphibalanus amphitrite (Darwin, 1854): The first reference genome for Thecostraca.</title>
        <authorList>
            <person name="Kim W."/>
        </authorList>
    </citation>
    <scope>NUCLEOTIDE SEQUENCE [LARGE SCALE GENOMIC DNA]</scope>
    <source>
        <strain evidence="3">SNU_AA5</strain>
        <tissue evidence="3">Soma without cirri and trophi</tissue>
    </source>
</reference>
<sequence length="1084" mass="123005">MSEQTEASPQTEAAEEMSGADGEFGPLNPDGLVATPSTSLRPTPSEALRPAAPPPSELQLEPSQGPGSGDRLYWEERLTALSDDRDDDDLPALPFDGRGTTAQPTGPPVVAAAAPPGRRSVSPYPLYEPPEGTVTDDGSELSGQFSYDDMTPRSVPYPRYRAMSPGGDAAPAGDGEDDGSIPAAPASDRDSQLASEPADAESAGVDSRRSVSAGGAGRGSGRPEKPLLPPDHPLMERFQRALAALLKKQIGKLDLDLVELRKEQRSRTKHRESCGVQLYERQLQLARQQEQQLQLQQRLSEAAEARAAAEQTLAAVRQRHGEIGNRLEADRERERELRADVSALEKNEYHLKSLEADADTELQLRQKMAERAEAEMSQLEQDKQRQDYLIARLSSDADRLRTAIRLNQVQTGAQTEEANLARQVLAEAQLELETLVMERRHLTMTWTNSLNRMQKRDEEYSQLQSDASKLSADLHTIDGEISGYMRSIAQAQEDNEQLMMQRKRLQAERDKFKRAYDHTMSKFDEHKTEYAKFRHILGDTEDKLYQCQTDQRHVERRMKHLQADMERVTDLKRQVEDKILETMQERLTADSAGKYTAKIVHKTREVTKYMEGQVADVENNIARLLLSVSNASTAVSYMNTVLEQLLAEVRLAEENLNRYQQEVHRGNAVIQHKQNKVQELNARLGQLIAAAGGQELGPLEIMIASLHKGIDQLQQQVDGVQQYYIRLQNDLVFSTQERDQLQHVVHTRKKELLIMEQRKLRVERSIETESSSLHAVDLNVKQLRQAVCHLNVRLAGETRLHHQLAANTSVMEYELCHQLRETETECVQVRGQISEKEQRRATLMARMADAGGTELLWEQKIALLKQAKEKLRGETGCAAEVQAMRLEIHRMQVRYGQLLRDQERLMTEMERAVDRRGTIALRAENADRRGRQKAVNFFQRQKKLEDLRRRFKHARRDASHLAGEIQRAERHLENLTSEAVPGRRAAVSGLQQLLERLREGLQHRSALRGQNLGRIVLKQQSSRYYQSVLDGTYSPHLRSRTKLQLELEGVDEKHNSVRLLVLQLLRDRPQLQERLAFVRDLLKL</sequence>
<keyword evidence="4" id="KW-1185">Reference proteome</keyword>
<dbReference type="PANTHER" id="PTHR16275">
    <property type="entry name" value="COILED-COIL DOMAIN-CONTAINING PROTEIN 40"/>
    <property type="match status" value="1"/>
</dbReference>
<dbReference type="AlphaFoldDB" id="A0A6A4WJL2"/>
<accession>A0A6A4WJL2</accession>
<evidence type="ECO:0000256" key="2">
    <source>
        <dbReference type="SAM" id="MobiDB-lite"/>
    </source>
</evidence>
<feature type="coiled-coil region" evidence="1">
    <location>
        <begin position="558"/>
        <end position="585"/>
    </location>
</feature>
<keyword evidence="1" id="KW-0175">Coiled coil</keyword>
<comment type="caution">
    <text evidence="3">The sequence shown here is derived from an EMBL/GenBank/DDBJ whole genome shotgun (WGS) entry which is preliminary data.</text>
</comment>
<feature type="compositionally biased region" description="Low complexity" evidence="2">
    <location>
        <begin position="99"/>
        <end position="117"/>
    </location>
</feature>